<organism evidence="1 2">
    <name type="scientific">Lindgomyces ingoldianus</name>
    <dbReference type="NCBI Taxonomy" id="673940"/>
    <lineage>
        <taxon>Eukaryota</taxon>
        <taxon>Fungi</taxon>
        <taxon>Dikarya</taxon>
        <taxon>Ascomycota</taxon>
        <taxon>Pezizomycotina</taxon>
        <taxon>Dothideomycetes</taxon>
        <taxon>Pleosporomycetidae</taxon>
        <taxon>Pleosporales</taxon>
        <taxon>Lindgomycetaceae</taxon>
        <taxon>Lindgomyces</taxon>
    </lineage>
</organism>
<accession>A0ACB6QQA4</accession>
<keyword evidence="2" id="KW-1185">Reference proteome</keyword>
<dbReference type="Proteomes" id="UP000799755">
    <property type="component" value="Unassembled WGS sequence"/>
</dbReference>
<sequence>MKVRWRIGERDAVEKFRVEIAGTSSGLQMLLATASVKLMSVNEKNGKDHITSIQQQSQSSLTQQDAVLLLIHNQIEDTNRLLTTGNSVTSKIADALRLNWLRELGAELKGFLRRIISMNIATYHAVLSIQSALPGRLKRVLIEEPFILEDATGRVAPVPLQFATSWDAFNAVLEIRFKNLEGFRKIK</sequence>
<gene>
    <name evidence="1" type="ORF">BDR25DRAFT_372361</name>
</gene>
<name>A0ACB6QQA4_9PLEO</name>
<evidence type="ECO:0000313" key="2">
    <source>
        <dbReference type="Proteomes" id="UP000799755"/>
    </source>
</evidence>
<reference evidence="1" key="1">
    <citation type="journal article" date="2020" name="Stud. Mycol.">
        <title>101 Dothideomycetes genomes: a test case for predicting lifestyles and emergence of pathogens.</title>
        <authorList>
            <person name="Haridas S."/>
            <person name="Albert R."/>
            <person name="Binder M."/>
            <person name="Bloem J."/>
            <person name="Labutti K."/>
            <person name="Salamov A."/>
            <person name="Andreopoulos B."/>
            <person name="Baker S."/>
            <person name="Barry K."/>
            <person name="Bills G."/>
            <person name="Bluhm B."/>
            <person name="Cannon C."/>
            <person name="Castanera R."/>
            <person name="Culley D."/>
            <person name="Daum C."/>
            <person name="Ezra D."/>
            <person name="Gonzalez J."/>
            <person name="Henrissat B."/>
            <person name="Kuo A."/>
            <person name="Liang C."/>
            <person name="Lipzen A."/>
            <person name="Lutzoni F."/>
            <person name="Magnuson J."/>
            <person name="Mondo S."/>
            <person name="Nolan M."/>
            <person name="Ohm R."/>
            <person name="Pangilinan J."/>
            <person name="Park H.-J."/>
            <person name="Ramirez L."/>
            <person name="Alfaro M."/>
            <person name="Sun H."/>
            <person name="Tritt A."/>
            <person name="Yoshinaga Y."/>
            <person name="Zwiers L.-H."/>
            <person name="Turgeon B."/>
            <person name="Goodwin S."/>
            <person name="Spatafora J."/>
            <person name="Crous P."/>
            <person name="Grigoriev I."/>
        </authorList>
    </citation>
    <scope>NUCLEOTIDE SEQUENCE</scope>
    <source>
        <strain evidence="1">ATCC 200398</strain>
    </source>
</reference>
<proteinExistence type="predicted"/>
<protein>
    <submittedName>
        <fullName evidence="1">Uncharacterized protein</fullName>
    </submittedName>
</protein>
<dbReference type="EMBL" id="MU003513">
    <property type="protein sequence ID" value="KAF2469173.1"/>
    <property type="molecule type" value="Genomic_DNA"/>
</dbReference>
<comment type="caution">
    <text evidence="1">The sequence shown here is derived from an EMBL/GenBank/DDBJ whole genome shotgun (WGS) entry which is preliminary data.</text>
</comment>
<evidence type="ECO:0000313" key="1">
    <source>
        <dbReference type="EMBL" id="KAF2469173.1"/>
    </source>
</evidence>